<dbReference type="PROSITE" id="PS50110">
    <property type="entry name" value="RESPONSE_REGULATORY"/>
    <property type="match status" value="1"/>
</dbReference>
<dbReference type="SUPFAM" id="SSF55073">
    <property type="entry name" value="Nucleotide cyclase"/>
    <property type="match status" value="1"/>
</dbReference>
<dbReference type="InterPro" id="IPR011006">
    <property type="entry name" value="CheY-like_superfamily"/>
</dbReference>
<protein>
    <recommendedName>
        <fullName evidence="1">diguanylate cyclase</fullName>
        <ecNumber evidence="1">2.7.7.65</ecNumber>
    </recommendedName>
</protein>
<dbReference type="EC" id="2.7.7.65" evidence="1"/>
<dbReference type="CDD" id="cd01949">
    <property type="entry name" value="GGDEF"/>
    <property type="match status" value="1"/>
</dbReference>
<feature type="domain" description="Response regulatory" evidence="4">
    <location>
        <begin position="7"/>
        <end position="124"/>
    </location>
</feature>
<evidence type="ECO:0000256" key="1">
    <source>
        <dbReference type="ARBA" id="ARBA00012528"/>
    </source>
</evidence>
<dbReference type="EMBL" id="LPWA01000057">
    <property type="protein sequence ID" value="KUM27891.1"/>
    <property type="molecule type" value="Genomic_DNA"/>
</dbReference>
<reference evidence="6 7" key="1">
    <citation type="submission" date="2015-12" db="EMBL/GenBank/DDBJ databases">
        <title>Draft genome sequence of Mesorhizobium sp. UFLA 01-765, a multitolerant efficient symbiont and plant-growth promoting strain isolated from Zn-mining soil using Leucaena leucocephala as a trap plant.</title>
        <authorList>
            <person name="Rangel W.M."/>
            <person name="Thijs S."/>
            <person name="Longatti S.M."/>
            <person name="Moreira F.M."/>
            <person name="Weyens N."/>
            <person name="Vangronsveld J."/>
            <person name="Van Hamme J.D."/>
            <person name="Bottos E.M."/>
            <person name="Rineau F."/>
        </authorList>
    </citation>
    <scope>NUCLEOTIDE SEQUENCE [LARGE SCALE GENOMIC DNA]</scope>
    <source>
        <strain evidence="6 7">UFLA 01-765</strain>
    </source>
</reference>
<dbReference type="GO" id="GO:0052621">
    <property type="term" value="F:diguanylate cyclase activity"/>
    <property type="evidence" value="ECO:0007669"/>
    <property type="project" value="UniProtKB-EC"/>
</dbReference>
<dbReference type="Proteomes" id="UP000053176">
    <property type="component" value="Unassembled WGS sequence"/>
</dbReference>
<feature type="domain" description="GGDEF" evidence="5">
    <location>
        <begin position="168"/>
        <end position="301"/>
    </location>
</feature>
<keyword evidence="3" id="KW-0597">Phosphoprotein</keyword>
<dbReference type="AlphaFoldDB" id="A0A117N4A7"/>
<comment type="caution">
    <text evidence="6">The sequence shown here is derived from an EMBL/GenBank/DDBJ whole genome shotgun (WGS) entry which is preliminary data.</text>
</comment>
<dbReference type="PANTHER" id="PTHR45138">
    <property type="entry name" value="REGULATORY COMPONENTS OF SENSORY TRANSDUCTION SYSTEM"/>
    <property type="match status" value="1"/>
</dbReference>
<feature type="modified residue" description="4-aspartylphosphate" evidence="3">
    <location>
        <position position="59"/>
    </location>
</feature>
<evidence type="ECO:0000256" key="2">
    <source>
        <dbReference type="ARBA" id="ARBA00034247"/>
    </source>
</evidence>
<dbReference type="SUPFAM" id="SSF52172">
    <property type="entry name" value="CheY-like"/>
    <property type="match status" value="1"/>
</dbReference>
<evidence type="ECO:0000313" key="6">
    <source>
        <dbReference type="EMBL" id="KUM27891.1"/>
    </source>
</evidence>
<dbReference type="OrthoDB" id="9812260at2"/>
<gene>
    <name evidence="6" type="ORF">AU467_14655</name>
</gene>
<dbReference type="Gene3D" id="3.40.50.2300">
    <property type="match status" value="1"/>
</dbReference>
<name>A0A117N4A7_RHILI</name>
<dbReference type="GO" id="GO:0005886">
    <property type="term" value="C:plasma membrane"/>
    <property type="evidence" value="ECO:0007669"/>
    <property type="project" value="TreeGrafter"/>
</dbReference>
<evidence type="ECO:0000256" key="3">
    <source>
        <dbReference type="PROSITE-ProRule" id="PRU00169"/>
    </source>
</evidence>
<dbReference type="Pfam" id="PF00072">
    <property type="entry name" value="Response_reg"/>
    <property type="match status" value="1"/>
</dbReference>
<proteinExistence type="predicted"/>
<dbReference type="PROSITE" id="PS50887">
    <property type="entry name" value="GGDEF"/>
    <property type="match status" value="1"/>
</dbReference>
<dbReference type="Gene3D" id="3.30.70.270">
    <property type="match status" value="1"/>
</dbReference>
<dbReference type="Pfam" id="PF00990">
    <property type="entry name" value="GGDEF"/>
    <property type="match status" value="1"/>
</dbReference>
<sequence>MTEGPLNILLVEDNPGDASLIRELLADGSTKAFIISTADRLAHGLEQIADQSFDLVLLDLFLPDSTGLDTLRRFQETGPDVPVIVLTGLNDEASAIQAVRDGAQDYLVKGQIDGQQIVRAIRYARERHRMVLQIRDLSLVDELTGLHNRRGFAVLAREVVKRAARTGTGLVVTFVDLDGMKRINDHFGHEVGDRALIRTARVLRSVFRASDVIARLGGDEFIAMTDGVDRAAVEPLRRRLTSAVEDHNRQAAAEPPLALSLGFAHHNPTTETVKSVADLIAEADEAMYVDKDSRRTKAAQQ</sequence>
<dbReference type="InterPro" id="IPR050469">
    <property type="entry name" value="Diguanylate_Cyclase"/>
</dbReference>
<dbReference type="InterPro" id="IPR043128">
    <property type="entry name" value="Rev_trsase/Diguanyl_cyclase"/>
</dbReference>
<dbReference type="InterPro" id="IPR001789">
    <property type="entry name" value="Sig_transdc_resp-reg_receiver"/>
</dbReference>
<accession>A0A117N4A7</accession>
<dbReference type="NCBIfam" id="TIGR00254">
    <property type="entry name" value="GGDEF"/>
    <property type="match status" value="1"/>
</dbReference>
<evidence type="ECO:0000259" key="4">
    <source>
        <dbReference type="PROSITE" id="PS50110"/>
    </source>
</evidence>
<dbReference type="GO" id="GO:1902201">
    <property type="term" value="P:negative regulation of bacterial-type flagellum-dependent cell motility"/>
    <property type="evidence" value="ECO:0007669"/>
    <property type="project" value="TreeGrafter"/>
</dbReference>
<comment type="catalytic activity">
    <reaction evidence="2">
        <text>2 GTP = 3',3'-c-di-GMP + 2 diphosphate</text>
        <dbReference type="Rhea" id="RHEA:24898"/>
        <dbReference type="ChEBI" id="CHEBI:33019"/>
        <dbReference type="ChEBI" id="CHEBI:37565"/>
        <dbReference type="ChEBI" id="CHEBI:58805"/>
        <dbReference type="EC" id="2.7.7.65"/>
    </reaction>
</comment>
<dbReference type="InterPro" id="IPR029787">
    <property type="entry name" value="Nucleotide_cyclase"/>
</dbReference>
<evidence type="ECO:0000313" key="7">
    <source>
        <dbReference type="Proteomes" id="UP000053176"/>
    </source>
</evidence>
<dbReference type="InterPro" id="IPR000160">
    <property type="entry name" value="GGDEF_dom"/>
</dbReference>
<evidence type="ECO:0000259" key="5">
    <source>
        <dbReference type="PROSITE" id="PS50887"/>
    </source>
</evidence>
<dbReference type="PANTHER" id="PTHR45138:SF9">
    <property type="entry name" value="DIGUANYLATE CYCLASE DGCM-RELATED"/>
    <property type="match status" value="1"/>
</dbReference>
<dbReference type="SMART" id="SM00267">
    <property type="entry name" value="GGDEF"/>
    <property type="match status" value="1"/>
</dbReference>
<organism evidence="6 7">
    <name type="scientific">Rhizobium loti</name>
    <name type="common">Mesorhizobium loti</name>
    <dbReference type="NCBI Taxonomy" id="381"/>
    <lineage>
        <taxon>Bacteria</taxon>
        <taxon>Pseudomonadati</taxon>
        <taxon>Pseudomonadota</taxon>
        <taxon>Alphaproteobacteria</taxon>
        <taxon>Hyphomicrobiales</taxon>
        <taxon>Phyllobacteriaceae</taxon>
        <taxon>Mesorhizobium</taxon>
    </lineage>
</organism>
<dbReference type="GO" id="GO:0000160">
    <property type="term" value="P:phosphorelay signal transduction system"/>
    <property type="evidence" value="ECO:0007669"/>
    <property type="project" value="InterPro"/>
</dbReference>
<dbReference type="GO" id="GO:0043709">
    <property type="term" value="P:cell adhesion involved in single-species biofilm formation"/>
    <property type="evidence" value="ECO:0007669"/>
    <property type="project" value="TreeGrafter"/>
</dbReference>
<dbReference type="SMART" id="SM00448">
    <property type="entry name" value="REC"/>
    <property type="match status" value="1"/>
</dbReference>